<dbReference type="GO" id="GO:0004300">
    <property type="term" value="F:enoyl-CoA hydratase activity"/>
    <property type="evidence" value="ECO:0007669"/>
    <property type="project" value="UniProtKB-EC"/>
</dbReference>
<dbReference type="Pfam" id="PF00378">
    <property type="entry name" value="ECH_1"/>
    <property type="match status" value="1"/>
</dbReference>
<dbReference type="PANTHER" id="PTHR11941">
    <property type="entry name" value="ENOYL-COA HYDRATASE-RELATED"/>
    <property type="match status" value="1"/>
</dbReference>
<evidence type="ECO:0000313" key="2">
    <source>
        <dbReference type="Proteomes" id="UP000464751"/>
    </source>
</evidence>
<organism evidence="1 2">
    <name type="scientific">Ancylobacter pratisalsi</name>
    <dbReference type="NCBI Taxonomy" id="1745854"/>
    <lineage>
        <taxon>Bacteria</taxon>
        <taxon>Pseudomonadati</taxon>
        <taxon>Pseudomonadota</taxon>
        <taxon>Alphaproteobacteria</taxon>
        <taxon>Hyphomicrobiales</taxon>
        <taxon>Xanthobacteraceae</taxon>
        <taxon>Ancylobacter</taxon>
    </lineage>
</organism>
<dbReference type="InterPro" id="IPR001753">
    <property type="entry name" value="Enoyl-CoA_hydra/iso"/>
</dbReference>
<dbReference type="Gene3D" id="3.90.226.10">
    <property type="entry name" value="2-enoyl-CoA Hydratase, Chain A, domain 1"/>
    <property type="match status" value="1"/>
</dbReference>
<proteinExistence type="predicted"/>
<dbReference type="PANTHER" id="PTHR11941:SF54">
    <property type="entry name" value="ENOYL-COA HYDRATASE, MITOCHONDRIAL"/>
    <property type="match status" value="1"/>
</dbReference>
<dbReference type="RefSeq" id="WP_163073926.1">
    <property type="nucleotide sequence ID" value="NZ_CP048630.1"/>
</dbReference>
<accession>A0A6P1YHV6</accession>
<dbReference type="AlphaFoldDB" id="A0A6P1YHV6"/>
<evidence type="ECO:0000313" key="1">
    <source>
        <dbReference type="EMBL" id="QIB32839.1"/>
    </source>
</evidence>
<keyword evidence="2" id="KW-1185">Reference proteome</keyword>
<reference evidence="1 2" key="1">
    <citation type="submission" date="2020-02" db="EMBL/GenBank/DDBJ databases">
        <authorList>
            <person name="Li G."/>
        </authorList>
    </citation>
    <scope>NUCLEOTIDE SEQUENCE [LARGE SCALE GENOMIC DNA]</scope>
    <source>
        <strain evidence="1 2">DSM 102029</strain>
    </source>
</reference>
<dbReference type="InterPro" id="IPR029045">
    <property type="entry name" value="ClpP/crotonase-like_dom_sf"/>
</dbReference>
<sequence>MNLATKPEAAPSENASSAASEGRVRLSIEGAIARITFDRPAARNAMTWRMYEELAQACRSIAASPAIRVAVLRGAGGKAFVAGTDIDQFRAFSSGNDGIAYEEKVEEFVGTLEALSIPTIAVVEGWAVGGGMALANACDFRLATPGARFGVPIARTLGNCLSASNVQRLIATLGLDLVRRMLLLAEMPKAEEMPAGYVSVVPPEDIDTRLDELCTRIIGNAPITLRVTKEIIRRLAHNPNAPDADLVRETYGSADFREGVDAFLAKRPPEWRGE</sequence>
<dbReference type="EC" id="4.2.1.17" evidence="1"/>
<dbReference type="KEGG" id="apra:G3A50_03280"/>
<dbReference type="CDD" id="cd06558">
    <property type="entry name" value="crotonase-like"/>
    <property type="match status" value="1"/>
</dbReference>
<dbReference type="EMBL" id="CP048630">
    <property type="protein sequence ID" value="QIB32839.1"/>
    <property type="molecule type" value="Genomic_DNA"/>
</dbReference>
<keyword evidence="1" id="KW-0456">Lyase</keyword>
<dbReference type="SUPFAM" id="SSF52096">
    <property type="entry name" value="ClpP/crotonase"/>
    <property type="match status" value="1"/>
</dbReference>
<dbReference type="Proteomes" id="UP000464751">
    <property type="component" value="Chromosome"/>
</dbReference>
<dbReference type="NCBIfam" id="NF004796">
    <property type="entry name" value="PRK06144.1"/>
    <property type="match status" value="1"/>
</dbReference>
<dbReference type="GO" id="GO:0006635">
    <property type="term" value="P:fatty acid beta-oxidation"/>
    <property type="evidence" value="ECO:0007669"/>
    <property type="project" value="TreeGrafter"/>
</dbReference>
<name>A0A6P1YHV6_9HYPH</name>
<protein>
    <submittedName>
        <fullName evidence="1">Enoyl-CoA hydratase</fullName>
        <ecNumber evidence="1">4.2.1.17</ecNumber>
    </submittedName>
</protein>
<gene>
    <name evidence="1" type="ORF">G3A50_03280</name>
</gene>